<feature type="domain" description="AB hydrolase-1" evidence="4">
    <location>
        <begin position="27"/>
        <end position="124"/>
    </location>
</feature>
<dbReference type="VEuPathDB" id="TriTrypDB:BSAL_11250"/>
<dbReference type="Gene3D" id="3.40.50.1820">
    <property type="entry name" value="alpha/beta hydrolase"/>
    <property type="match status" value="2"/>
</dbReference>
<dbReference type="Pfam" id="PF12697">
    <property type="entry name" value="Abhydrolase_6"/>
    <property type="match status" value="1"/>
</dbReference>
<dbReference type="InterPro" id="IPR029058">
    <property type="entry name" value="AB_hydrolase_fold"/>
</dbReference>
<dbReference type="SUPFAM" id="SSF53474">
    <property type="entry name" value="alpha/beta-Hydrolases"/>
    <property type="match status" value="1"/>
</dbReference>
<reference evidence="6" key="1">
    <citation type="submission" date="2015-09" db="EMBL/GenBank/DDBJ databases">
        <authorList>
            <consortium name="Pathogen Informatics"/>
        </authorList>
    </citation>
    <scope>NUCLEOTIDE SEQUENCE [LARGE SCALE GENOMIC DNA]</scope>
    <source>
        <strain evidence="6">Lake Konstanz</strain>
    </source>
</reference>
<dbReference type="OMA" id="PAQWKCN"/>
<dbReference type="Proteomes" id="UP000051952">
    <property type="component" value="Unassembled WGS sequence"/>
</dbReference>
<comment type="similarity">
    <text evidence="1">Belongs to the AB hydrolase superfamily.</text>
</comment>
<sequence length="416" mass="45692">MPVSLFAQKLGTGTNAARRCSDIAISHGFLGSCNNWATVGKKLTNHPLVAERLRHAYALDMRNHGRSPHTPKHSNALMASDLDLFIANRMVNTSATAEVSDDDVSGQHVLIGHSMGGAVTMNAIYRRWFERWRSENSIDAPPAAGVADGGAGKSEDDVNVAKGICEQDNFLAMNLVPAASAALKNKNKNAAASSSHLSATEEDDNNVWCFEMPKTVSQSKNRVAAAVIVDITPTMSSHRPATFDSVQEDLNAMKALDLNTLHSIQEGTALLEALGVKSSQMRNFLLTNLERITNNSSSSSSSTIGGQQQQQPTYRWKCNLGVLWKDFDKILLPRDTFDHSAYSSILPPPPCPMPVLFVFGEKSPYYNNRTEREKIHKYFSNAEVVVIPDAGHFVHYEKMDAFVEQVAPFVYEHMGI</sequence>
<evidence type="ECO:0000256" key="1">
    <source>
        <dbReference type="ARBA" id="ARBA00008645"/>
    </source>
</evidence>
<dbReference type="OrthoDB" id="8119704at2759"/>
<dbReference type="PANTHER" id="PTHR46118:SF4">
    <property type="entry name" value="PROTEIN ABHD11"/>
    <property type="match status" value="1"/>
</dbReference>
<evidence type="ECO:0000259" key="3">
    <source>
        <dbReference type="Pfam" id="PF00561"/>
    </source>
</evidence>
<keyword evidence="6" id="KW-1185">Reference proteome</keyword>
<gene>
    <name evidence="5" type="ORF">BSAL_11250</name>
</gene>
<dbReference type="Pfam" id="PF00561">
    <property type="entry name" value="Abhydrolase_1"/>
    <property type="match status" value="1"/>
</dbReference>
<protein>
    <recommendedName>
        <fullName evidence="3 4">AB hydrolase-1 domain-containing protein</fullName>
    </recommendedName>
</protein>
<keyword evidence="2" id="KW-0378">Hydrolase</keyword>
<proteinExistence type="inferred from homology"/>
<evidence type="ECO:0000313" key="5">
    <source>
        <dbReference type="EMBL" id="CUG87645.1"/>
    </source>
</evidence>
<evidence type="ECO:0000259" key="4">
    <source>
        <dbReference type="Pfam" id="PF12697"/>
    </source>
</evidence>
<dbReference type="InterPro" id="IPR000073">
    <property type="entry name" value="AB_hydrolase_1"/>
</dbReference>
<feature type="domain" description="AB hydrolase-1" evidence="3">
    <location>
        <begin position="219"/>
        <end position="398"/>
    </location>
</feature>
<dbReference type="AlphaFoldDB" id="A0A0S4J886"/>
<accession>A0A0S4J886</accession>
<name>A0A0S4J886_BODSA</name>
<dbReference type="EMBL" id="CYKH01001563">
    <property type="protein sequence ID" value="CUG87645.1"/>
    <property type="molecule type" value="Genomic_DNA"/>
</dbReference>
<dbReference type="PANTHER" id="PTHR46118">
    <property type="entry name" value="PROTEIN ABHD11"/>
    <property type="match status" value="1"/>
</dbReference>
<evidence type="ECO:0000313" key="6">
    <source>
        <dbReference type="Proteomes" id="UP000051952"/>
    </source>
</evidence>
<evidence type="ECO:0000256" key="2">
    <source>
        <dbReference type="ARBA" id="ARBA00022801"/>
    </source>
</evidence>
<organism evidence="5 6">
    <name type="scientific">Bodo saltans</name>
    <name type="common">Flagellated protozoan</name>
    <dbReference type="NCBI Taxonomy" id="75058"/>
    <lineage>
        <taxon>Eukaryota</taxon>
        <taxon>Discoba</taxon>
        <taxon>Euglenozoa</taxon>
        <taxon>Kinetoplastea</taxon>
        <taxon>Metakinetoplastina</taxon>
        <taxon>Eubodonida</taxon>
        <taxon>Bodonidae</taxon>
        <taxon>Bodo</taxon>
    </lineage>
</organism>
<dbReference type="GO" id="GO:0016787">
    <property type="term" value="F:hydrolase activity"/>
    <property type="evidence" value="ECO:0007669"/>
    <property type="project" value="UniProtKB-KW"/>
</dbReference>